<accession>A0ABR6EIT5</accession>
<keyword evidence="1" id="KW-1133">Transmembrane helix</keyword>
<evidence type="ECO:0000259" key="2">
    <source>
        <dbReference type="Pfam" id="PF04235"/>
    </source>
</evidence>
<dbReference type="EMBL" id="WMLF01000254">
    <property type="protein sequence ID" value="MBB1245256.1"/>
    <property type="molecule type" value="Genomic_DNA"/>
</dbReference>
<feature type="transmembrane region" description="Helical" evidence="1">
    <location>
        <begin position="293"/>
        <end position="314"/>
    </location>
</feature>
<keyword evidence="1" id="KW-0812">Transmembrane</keyword>
<dbReference type="Pfam" id="PF04235">
    <property type="entry name" value="DUF418"/>
    <property type="match status" value="1"/>
</dbReference>
<dbReference type="PANTHER" id="PTHR30590">
    <property type="entry name" value="INNER MEMBRANE PROTEIN"/>
    <property type="match status" value="1"/>
</dbReference>
<evidence type="ECO:0000256" key="1">
    <source>
        <dbReference type="SAM" id="Phobius"/>
    </source>
</evidence>
<feature type="transmembrane region" description="Helical" evidence="1">
    <location>
        <begin position="197"/>
        <end position="215"/>
    </location>
</feature>
<feature type="transmembrane region" description="Helical" evidence="1">
    <location>
        <begin position="102"/>
        <end position="121"/>
    </location>
</feature>
<protein>
    <submittedName>
        <fullName evidence="3">DUF418 domain-containing protein</fullName>
    </submittedName>
</protein>
<sequence>MNAPHVSPAPAAEATSATGAGRSRIHALDALRGFALCGILLVNIPQIVSLAAGPRPGELHPVREALDLLVQHRFFPIFSFLFGLSFVLFYESAAARGANARVLLLRRLLALGILGGLHQLLHPGEALLPYAIAGLVVLLPSTWLPRWATLLAGAAATVAGLTFASGGMALIPGLFLLGAATARYGIPDTLPDRTRQLAVLLALTAPAAVAAALWQQRTWLEPIAMKSAAVAGLLAAIAYVCGFLLLLQSPWGRPLEAALAPLGRMALTNYVSGTVIVVAAAPLLGLSESLRWGSALALAAGTLTAQAVFSRWWLAHHRYGPLEWAWRRVTWWR</sequence>
<dbReference type="PANTHER" id="PTHR30590:SF3">
    <property type="entry name" value="HYPOTHETICAL MEMBRANE SPANNING PROTEIN"/>
    <property type="match status" value="1"/>
</dbReference>
<dbReference type="InterPro" id="IPR007349">
    <property type="entry name" value="DUF418"/>
</dbReference>
<feature type="transmembrane region" description="Helical" evidence="1">
    <location>
        <begin position="127"/>
        <end position="144"/>
    </location>
</feature>
<feature type="transmembrane region" description="Helical" evidence="1">
    <location>
        <begin position="151"/>
        <end position="177"/>
    </location>
</feature>
<keyword evidence="1" id="KW-0472">Membrane</keyword>
<organism evidence="3 4">
    <name type="scientific">Streptomyces durbertensis</name>
    <dbReference type="NCBI Taxonomy" id="2448886"/>
    <lineage>
        <taxon>Bacteria</taxon>
        <taxon>Bacillati</taxon>
        <taxon>Actinomycetota</taxon>
        <taxon>Actinomycetes</taxon>
        <taxon>Kitasatosporales</taxon>
        <taxon>Streptomycetaceae</taxon>
        <taxon>Streptomyces</taxon>
    </lineage>
</organism>
<dbReference type="RefSeq" id="WP_182856574.1">
    <property type="nucleotide sequence ID" value="NZ_WMLF01000254.1"/>
</dbReference>
<comment type="caution">
    <text evidence="3">The sequence shown here is derived from an EMBL/GenBank/DDBJ whole genome shotgun (WGS) entry which is preliminary data.</text>
</comment>
<name>A0ABR6EIT5_9ACTN</name>
<proteinExistence type="predicted"/>
<dbReference type="InterPro" id="IPR052529">
    <property type="entry name" value="Bact_Transport_Assoc"/>
</dbReference>
<feature type="domain" description="DUF418" evidence="2">
    <location>
        <begin position="197"/>
        <end position="333"/>
    </location>
</feature>
<gene>
    <name evidence="3" type="ORF">GL263_17010</name>
</gene>
<keyword evidence="4" id="KW-1185">Reference proteome</keyword>
<evidence type="ECO:0000313" key="3">
    <source>
        <dbReference type="EMBL" id="MBB1245256.1"/>
    </source>
</evidence>
<evidence type="ECO:0000313" key="4">
    <source>
        <dbReference type="Proteomes" id="UP000766698"/>
    </source>
</evidence>
<feature type="transmembrane region" description="Helical" evidence="1">
    <location>
        <begin position="267"/>
        <end position="286"/>
    </location>
</feature>
<reference evidence="4" key="1">
    <citation type="journal article" date="2020" name="Syst. Appl. Microbiol.">
        <title>Streptomyces alkaliterrae sp. nov., isolated from an alkaline soil, and emended descriptions of Streptomyces alkaliphilus, Streptomyces calidiresistens and Streptomyces durbertensis.</title>
        <authorList>
            <person name="Swiecimska M."/>
            <person name="Golinska P."/>
            <person name="Nouioui I."/>
            <person name="Wypij M."/>
            <person name="Rai M."/>
            <person name="Sangal V."/>
            <person name="Goodfellow M."/>
        </authorList>
    </citation>
    <scope>NUCLEOTIDE SEQUENCE [LARGE SCALE GENOMIC DNA]</scope>
    <source>
        <strain evidence="4">DSM 104538</strain>
    </source>
</reference>
<feature type="transmembrane region" description="Helical" evidence="1">
    <location>
        <begin position="227"/>
        <end position="247"/>
    </location>
</feature>
<feature type="transmembrane region" description="Helical" evidence="1">
    <location>
        <begin position="73"/>
        <end position="90"/>
    </location>
</feature>
<feature type="transmembrane region" description="Helical" evidence="1">
    <location>
        <begin position="33"/>
        <end position="53"/>
    </location>
</feature>
<dbReference type="Proteomes" id="UP000766698">
    <property type="component" value="Unassembled WGS sequence"/>
</dbReference>